<dbReference type="EMBL" id="MNAD01000670">
    <property type="protein sequence ID" value="OJT11216.1"/>
    <property type="molecule type" value="Genomic_DNA"/>
</dbReference>
<dbReference type="Proteomes" id="UP000184267">
    <property type="component" value="Unassembled WGS sequence"/>
</dbReference>
<evidence type="ECO:0000256" key="1">
    <source>
        <dbReference type="ARBA" id="ARBA00005964"/>
    </source>
</evidence>
<dbReference type="InterPro" id="IPR019826">
    <property type="entry name" value="Carboxylesterase_B_AS"/>
</dbReference>
<dbReference type="InterPro" id="IPR029058">
    <property type="entry name" value="AB_hydrolase_fold"/>
</dbReference>
<dbReference type="EC" id="3.1.1.-" evidence="3"/>
<evidence type="ECO:0000259" key="4">
    <source>
        <dbReference type="Pfam" id="PF00135"/>
    </source>
</evidence>
<protein>
    <recommendedName>
        <fullName evidence="3">Carboxylic ester hydrolase</fullName>
        <ecNumber evidence="3">3.1.1.-</ecNumber>
    </recommendedName>
</protein>
<dbReference type="OrthoDB" id="408631at2759"/>
<dbReference type="Pfam" id="PF00135">
    <property type="entry name" value="COesterase"/>
    <property type="match status" value="1"/>
</dbReference>
<evidence type="ECO:0000256" key="2">
    <source>
        <dbReference type="ARBA" id="ARBA00022801"/>
    </source>
</evidence>
<organism evidence="5 6">
    <name type="scientific">Trametes pubescens</name>
    <name type="common">White-rot fungus</name>
    <dbReference type="NCBI Taxonomy" id="154538"/>
    <lineage>
        <taxon>Eukaryota</taxon>
        <taxon>Fungi</taxon>
        <taxon>Dikarya</taxon>
        <taxon>Basidiomycota</taxon>
        <taxon>Agaricomycotina</taxon>
        <taxon>Agaricomycetes</taxon>
        <taxon>Polyporales</taxon>
        <taxon>Polyporaceae</taxon>
        <taxon>Trametes</taxon>
    </lineage>
</organism>
<feature type="chain" id="PRO_5011831676" description="Carboxylic ester hydrolase" evidence="3">
    <location>
        <begin position="23"/>
        <end position="551"/>
    </location>
</feature>
<dbReference type="Gene3D" id="3.40.50.1820">
    <property type="entry name" value="alpha/beta hydrolase"/>
    <property type="match status" value="1"/>
</dbReference>
<name>A0A1M2VUK4_TRAPU</name>
<proteinExistence type="inferred from homology"/>
<dbReference type="InterPro" id="IPR050309">
    <property type="entry name" value="Type-B_Carboxylest/Lipase"/>
</dbReference>
<feature type="signal peptide" evidence="3">
    <location>
        <begin position="1"/>
        <end position="22"/>
    </location>
</feature>
<dbReference type="GO" id="GO:0016787">
    <property type="term" value="F:hydrolase activity"/>
    <property type="evidence" value="ECO:0007669"/>
    <property type="project" value="UniProtKB-KW"/>
</dbReference>
<dbReference type="STRING" id="154538.A0A1M2VUK4"/>
<dbReference type="SUPFAM" id="SSF53474">
    <property type="entry name" value="alpha/beta-Hydrolases"/>
    <property type="match status" value="1"/>
</dbReference>
<evidence type="ECO:0000256" key="3">
    <source>
        <dbReference type="RuleBase" id="RU361235"/>
    </source>
</evidence>
<evidence type="ECO:0000313" key="6">
    <source>
        <dbReference type="Proteomes" id="UP000184267"/>
    </source>
</evidence>
<accession>A0A1M2VUK4</accession>
<keyword evidence="2 3" id="KW-0378">Hydrolase</keyword>
<dbReference type="PROSITE" id="PS00122">
    <property type="entry name" value="CARBOXYLESTERASE_B_1"/>
    <property type="match status" value="1"/>
</dbReference>
<comment type="similarity">
    <text evidence="1 3">Belongs to the type-B carboxylesterase/lipase family.</text>
</comment>
<dbReference type="AlphaFoldDB" id="A0A1M2VUK4"/>
<comment type="caution">
    <text evidence="5">The sequence shown here is derived from an EMBL/GenBank/DDBJ whole genome shotgun (WGS) entry which is preliminary data.</text>
</comment>
<evidence type="ECO:0000313" key="5">
    <source>
        <dbReference type="EMBL" id="OJT11216.1"/>
    </source>
</evidence>
<keyword evidence="6" id="KW-1185">Reference proteome</keyword>
<dbReference type="PANTHER" id="PTHR11559">
    <property type="entry name" value="CARBOXYLESTERASE"/>
    <property type="match status" value="1"/>
</dbReference>
<dbReference type="PROSITE" id="PS00941">
    <property type="entry name" value="CARBOXYLESTERASE_B_2"/>
    <property type="match status" value="1"/>
</dbReference>
<dbReference type="InterPro" id="IPR002018">
    <property type="entry name" value="CarbesteraseB"/>
</dbReference>
<reference evidence="5 6" key="1">
    <citation type="submission" date="2016-10" db="EMBL/GenBank/DDBJ databases">
        <title>Genome sequence of the basidiomycete white-rot fungus Trametes pubescens.</title>
        <authorList>
            <person name="Makela M.R."/>
            <person name="Granchi Z."/>
            <person name="Peng M."/>
            <person name="De Vries R.P."/>
            <person name="Grigoriev I."/>
            <person name="Riley R."/>
            <person name="Hilden K."/>
        </authorList>
    </citation>
    <scope>NUCLEOTIDE SEQUENCE [LARGE SCALE GENOMIC DNA]</scope>
    <source>
        <strain evidence="5 6">FBCC735</strain>
    </source>
</reference>
<feature type="domain" description="Carboxylesterase type B" evidence="4">
    <location>
        <begin position="26"/>
        <end position="522"/>
    </location>
</feature>
<dbReference type="OMA" id="GDMRDEG"/>
<gene>
    <name evidence="5" type="ORF">TRAPUB_12260</name>
</gene>
<dbReference type="InterPro" id="IPR019819">
    <property type="entry name" value="Carboxylesterase_B_CS"/>
</dbReference>
<sequence length="551" mass="58436">MVLSRSRYLFLAGTLLAASVHALDQPSVKLDNAVFTGTISGNVSKFLGIPYAKPPVNDLRLRAPVPSDPYSGTFTVNTFGAACPQQAIQFPLPAGFQSTVTNFLINGIYQGDNPSSEDCLTVNVVVPYGTQPDAKLPVAVWIFGGGFMDGSPNSYDGGVIVQRSIDLGEPVVYVSLNYRLSAFGFLASKEVQDAGVANLGLQDQRQALRWVQKYVSAFGGDPSRVVIWGQSAGSMSAGTQMLLNGGDTEGLFHGAFMQSGSPLPVGNVTRGQVHYDAIVAQTNCTGSADTLACLREVPYATFKAAADAAPGLFSSDGMIPTFLPRPDGQFLVDVPQKLVASGQVANIPIVSGDCDDEGTIFALMAVGNITTDDELRAYIGAPFLLPNISSADLDQLLALYPADPSAGSPFDTGSANTITPQYKRVAALGGDIVFQSPRRFFLSQRAGKQPVWSFLSKRQKTTPVIGAAHGSDLSGNMYAPGDLTDFLIHFVNHLDPNGANGSATPAWPQYTPESPQLMTFVDGTTPLVISEDTFRADAIALVQELSLKYLL</sequence>
<keyword evidence="3" id="KW-0732">Signal</keyword>